<reference evidence="3" key="1">
    <citation type="journal article" date="2023" name="Mol. Phylogenet. Evol.">
        <title>Genome-scale phylogeny and comparative genomics of the fungal order Sordariales.</title>
        <authorList>
            <person name="Hensen N."/>
            <person name="Bonometti L."/>
            <person name="Westerberg I."/>
            <person name="Brannstrom I.O."/>
            <person name="Guillou S."/>
            <person name="Cros-Aarteil S."/>
            <person name="Calhoun S."/>
            <person name="Haridas S."/>
            <person name="Kuo A."/>
            <person name="Mondo S."/>
            <person name="Pangilinan J."/>
            <person name="Riley R."/>
            <person name="LaButti K."/>
            <person name="Andreopoulos B."/>
            <person name="Lipzen A."/>
            <person name="Chen C."/>
            <person name="Yan M."/>
            <person name="Daum C."/>
            <person name="Ng V."/>
            <person name="Clum A."/>
            <person name="Steindorff A."/>
            <person name="Ohm R.A."/>
            <person name="Martin F."/>
            <person name="Silar P."/>
            <person name="Natvig D.O."/>
            <person name="Lalanne C."/>
            <person name="Gautier V."/>
            <person name="Ament-Velasquez S.L."/>
            <person name="Kruys A."/>
            <person name="Hutchinson M.I."/>
            <person name="Powell A.J."/>
            <person name="Barry K."/>
            <person name="Miller A.N."/>
            <person name="Grigoriev I.V."/>
            <person name="Debuchy R."/>
            <person name="Gladieux P."/>
            <person name="Hiltunen Thoren M."/>
            <person name="Johannesson H."/>
        </authorList>
    </citation>
    <scope>NUCLEOTIDE SEQUENCE [LARGE SCALE GENOMIC DNA]</scope>
    <source>
        <strain evidence="3">CBS 340.73</strain>
    </source>
</reference>
<accession>A0AAN6N261</accession>
<name>A0AAN6N261_9PEZI</name>
<organism evidence="2 3">
    <name type="scientific">Diplogelasinospora grovesii</name>
    <dbReference type="NCBI Taxonomy" id="303347"/>
    <lineage>
        <taxon>Eukaryota</taxon>
        <taxon>Fungi</taxon>
        <taxon>Dikarya</taxon>
        <taxon>Ascomycota</taxon>
        <taxon>Pezizomycotina</taxon>
        <taxon>Sordariomycetes</taxon>
        <taxon>Sordariomycetidae</taxon>
        <taxon>Sordariales</taxon>
        <taxon>Diplogelasinosporaceae</taxon>
        <taxon>Diplogelasinospora</taxon>
    </lineage>
</organism>
<evidence type="ECO:0000313" key="3">
    <source>
        <dbReference type="Proteomes" id="UP001303473"/>
    </source>
</evidence>
<sequence length="332" mass="37562">EAKLTALSTLRQWIQANVSATCRAWIEDCNTVADELRELRFRAAPTDYAETQAVTRDYRQIQMISKSTKVEDWLDQWDKVLRNAQRLNLPDVAGDRPVRDFLEAVRPYNPLFTQTWSNTLDMAQLTAQPFDIDGFGIAQIFRSQLRQIRTVKEVSRATFAVFQGQSLRPKGWTPNPAITAKMHKIEENDSRIKRKFKRIREQASTPSTPAPKEPTVPREPALPSSAFASFASATEPSHHPLRNSVIYDSGSDHHLGNDISRFDSNTIRWLDTPDHLIAGDSQLPILAYGDLVINTTTATGEARPFILRNAAYVPDFHVSVASARLFKRAQIY</sequence>
<feature type="non-terminal residue" evidence="2">
    <location>
        <position position="1"/>
    </location>
</feature>
<proteinExistence type="predicted"/>
<keyword evidence="3" id="KW-1185">Reference proteome</keyword>
<protein>
    <submittedName>
        <fullName evidence="2">Uncharacterized protein</fullName>
    </submittedName>
</protein>
<feature type="region of interest" description="Disordered" evidence="1">
    <location>
        <begin position="199"/>
        <end position="221"/>
    </location>
</feature>
<evidence type="ECO:0000256" key="1">
    <source>
        <dbReference type="SAM" id="MobiDB-lite"/>
    </source>
</evidence>
<dbReference type="Proteomes" id="UP001303473">
    <property type="component" value="Unassembled WGS sequence"/>
</dbReference>
<evidence type="ECO:0000313" key="2">
    <source>
        <dbReference type="EMBL" id="KAK3937807.1"/>
    </source>
</evidence>
<gene>
    <name evidence="2" type="ORF">QBC46DRAFT_442435</name>
</gene>
<dbReference type="AlphaFoldDB" id="A0AAN6N261"/>
<dbReference type="EMBL" id="MU853844">
    <property type="protein sequence ID" value="KAK3937807.1"/>
    <property type="molecule type" value="Genomic_DNA"/>
</dbReference>
<comment type="caution">
    <text evidence="2">The sequence shown here is derived from an EMBL/GenBank/DDBJ whole genome shotgun (WGS) entry which is preliminary data.</text>
</comment>